<dbReference type="InterPro" id="IPR052702">
    <property type="entry name" value="MscS-like_channel"/>
</dbReference>
<dbReference type="EMBL" id="QOCW01000002">
    <property type="protein sequence ID" value="RBW71159.1"/>
    <property type="molecule type" value="Genomic_DNA"/>
</dbReference>
<accession>A0A366Y2E0</accession>
<dbReference type="SUPFAM" id="SSF50182">
    <property type="entry name" value="Sm-like ribonucleoproteins"/>
    <property type="match status" value="1"/>
</dbReference>
<dbReference type="Gene3D" id="1.10.287.1260">
    <property type="match status" value="1"/>
</dbReference>
<feature type="transmembrane region" description="Helical" evidence="7">
    <location>
        <begin position="103"/>
        <end position="122"/>
    </location>
</feature>
<evidence type="ECO:0000256" key="2">
    <source>
        <dbReference type="ARBA" id="ARBA00008017"/>
    </source>
</evidence>
<dbReference type="AlphaFoldDB" id="A0A366Y2E0"/>
<feature type="domain" description="Mechanosensitive ion channel MscS C-terminal" evidence="9">
    <location>
        <begin position="219"/>
        <end position="305"/>
    </location>
</feature>
<protein>
    <submittedName>
        <fullName evidence="11">Mechanosensitive ion channel family protein</fullName>
    </submittedName>
</protein>
<dbReference type="InterPro" id="IPR011014">
    <property type="entry name" value="MscS_channel_TM-2"/>
</dbReference>
<name>A0A366Y2E0_9BACI</name>
<dbReference type="OrthoDB" id="9809206at2"/>
<keyword evidence="12" id="KW-1185">Reference proteome</keyword>
<comment type="subcellular location">
    <subcellularLocation>
        <location evidence="1">Cell membrane</location>
        <topology evidence="1">Multi-pass membrane protein</topology>
    </subcellularLocation>
</comment>
<dbReference type="Pfam" id="PF00924">
    <property type="entry name" value="MS_channel_2nd"/>
    <property type="match status" value="1"/>
</dbReference>
<evidence type="ECO:0000259" key="9">
    <source>
        <dbReference type="Pfam" id="PF21082"/>
    </source>
</evidence>
<feature type="domain" description="Mechanosensitive ion channel transmembrane helices 2/3" evidence="10">
    <location>
        <begin position="104"/>
        <end position="143"/>
    </location>
</feature>
<feature type="transmembrane region" description="Helical" evidence="7">
    <location>
        <begin position="51"/>
        <end position="71"/>
    </location>
</feature>
<keyword evidence="4 7" id="KW-0812">Transmembrane</keyword>
<sequence length="337" mass="38166">MKTTKRNERLQQKIAPFILSFINWLSIYAVLLFILIYFADSKWMFSSIFSLGKVEVSLFLIIIAVLIISFAHRASKLATKTLLPTIYERYSLDSGLRFTFDRFFYYGIMVFAVIISLNTVGIDLSVLTVFAGVIGVGIGFGMQNIASNFISGLIILFERPIKVGDRIIINDIVGDVEKINMRATVVKTLNNEHIIIPNSYFLEDNVVNHSYGDPRIRLVIPIGVAYGSGVEFVKSLLEKAAEDEAKESKVILSQPKPFVNFVGFGDSSLDFELFIWISNPKHAVITRSSMNFRINRAFNEYKIEIPFPQRDLHVRTVDEEIIKQLSTASKPTKSEKN</sequence>
<evidence type="ECO:0000256" key="7">
    <source>
        <dbReference type="SAM" id="Phobius"/>
    </source>
</evidence>
<reference evidence="11 12" key="1">
    <citation type="submission" date="2018-07" db="EMBL/GenBank/DDBJ databases">
        <title>Lottiidibacillus patelloidae gen. nov., sp. nov., isolated from the intestinal tract of a marine limpet and the reclassification of B. taeanensis BH030017T, B. algicola KMM 3737T and B. hwajinpoensis SW-72T as genus Lottiidibacillus.</title>
        <authorList>
            <person name="Liu R."/>
            <person name="Huang Z."/>
        </authorList>
    </citation>
    <scope>NUCLEOTIDE SEQUENCE [LARGE SCALE GENOMIC DNA]</scope>
    <source>
        <strain evidence="11 12">BH030017</strain>
    </source>
</reference>
<evidence type="ECO:0000256" key="4">
    <source>
        <dbReference type="ARBA" id="ARBA00022692"/>
    </source>
</evidence>
<gene>
    <name evidence="11" type="ORF">DS031_02520</name>
</gene>
<evidence type="ECO:0000256" key="1">
    <source>
        <dbReference type="ARBA" id="ARBA00004651"/>
    </source>
</evidence>
<dbReference type="Gene3D" id="2.30.30.60">
    <property type="match status" value="1"/>
</dbReference>
<dbReference type="GO" id="GO:0055085">
    <property type="term" value="P:transmembrane transport"/>
    <property type="evidence" value="ECO:0007669"/>
    <property type="project" value="InterPro"/>
</dbReference>
<evidence type="ECO:0000256" key="5">
    <source>
        <dbReference type="ARBA" id="ARBA00022989"/>
    </source>
</evidence>
<dbReference type="Proteomes" id="UP000253314">
    <property type="component" value="Unassembled WGS sequence"/>
</dbReference>
<dbReference type="InterPro" id="IPR023408">
    <property type="entry name" value="MscS_beta-dom_sf"/>
</dbReference>
<dbReference type="InterPro" id="IPR011066">
    <property type="entry name" value="MscS_channel_C_sf"/>
</dbReference>
<dbReference type="InterPro" id="IPR006685">
    <property type="entry name" value="MscS_channel_2nd"/>
</dbReference>
<evidence type="ECO:0000256" key="6">
    <source>
        <dbReference type="ARBA" id="ARBA00023136"/>
    </source>
</evidence>
<dbReference type="SUPFAM" id="SSF82861">
    <property type="entry name" value="Mechanosensitive channel protein MscS (YggB), transmembrane region"/>
    <property type="match status" value="1"/>
</dbReference>
<dbReference type="InterPro" id="IPR049278">
    <property type="entry name" value="MS_channel_C"/>
</dbReference>
<evidence type="ECO:0000313" key="11">
    <source>
        <dbReference type="EMBL" id="RBW71159.1"/>
    </source>
</evidence>
<dbReference type="InterPro" id="IPR049142">
    <property type="entry name" value="MS_channel_1st"/>
</dbReference>
<dbReference type="Pfam" id="PF21082">
    <property type="entry name" value="MS_channel_3rd"/>
    <property type="match status" value="1"/>
</dbReference>
<comment type="similarity">
    <text evidence="2">Belongs to the MscS (TC 1.A.23) family.</text>
</comment>
<feature type="transmembrane region" description="Helical" evidence="7">
    <location>
        <begin position="128"/>
        <end position="157"/>
    </location>
</feature>
<evidence type="ECO:0000259" key="8">
    <source>
        <dbReference type="Pfam" id="PF00924"/>
    </source>
</evidence>
<feature type="transmembrane region" description="Helical" evidence="7">
    <location>
        <begin position="21"/>
        <end position="39"/>
    </location>
</feature>
<dbReference type="PANTHER" id="PTHR30347">
    <property type="entry name" value="POTASSIUM CHANNEL RELATED"/>
    <property type="match status" value="1"/>
</dbReference>
<evidence type="ECO:0000259" key="10">
    <source>
        <dbReference type="Pfam" id="PF21088"/>
    </source>
</evidence>
<evidence type="ECO:0000256" key="3">
    <source>
        <dbReference type="ARBA" id="ARBA00022475"/>
    </source>
</evidence>
<evidence type="ECO:0000313" key="12">
    <source>
        <dbReference type="Proteomes" id="UP000253314"/>
    </source>
</evidence>
<dbReference type="InterPro" id="IPR010920">
    <property type="entry name" value="LSM_dom_sf"/>
</dbReference>
<feature type="domain" description="Mechanosensitive ion channel MscS" evidence="8">
    <location>
        <begin position="144"/>
        <end position="210"/>
    </location>
</feature>
<comment type="caution">
    <text evidence="11">The sequence shown here is derived from an EMBL/GenBank/DDBJ whole genome shotgun (WGS) entry which is preliminary data.</text>
</comment>
<keyword evidence="5 7" id="KW-1133">Transmembrane helix</keyword>
<dbReference type="GO" id="GO:0005886">
    <property type="term" value="C:plasma membrane"/>
    <property type="evidence" value="ECO:0007669"/>
    <property type="project" value="UniProtKB-SubCell"/>
</dbReference>
<dbReference type="SUPFAM" id="SSF82689">
    <property type="entry name" value="Mechanosensitive channel protein MscS (YggB), C-terminal domain"/>
    <property type="match status" value="1"/>
</dbReference>
<keyword evidence="3" id="KW-1003">Cell membrane</keyword>
<organism evidence="11 12">
    <name type="scientific">Bacillus taeanensis</name>
    <dbReference type="NCBI Taxonomy" id="273032"/>
    <lineage>
        <taxon>Bacteria</taxon>
        <taxon>Bacillati</taxon>
        <taxon>Bacillota</taxon>
        <taxon>Bacilli</taxon>
        <taxon>Bacillales</taxon>
        <taxon>Bacillaceae</taxon>
        <taxon>Bacillus</taxon>
    </lineage>
</organism>
<dbReference type="Pfam" id="PF21088">
    <property type="entry name" value="MS_channel_1st"/>
    <property type="match status" value="1"/>
</dbReference>
<dbReference type="Gene3D" id="3.30.70.100">
    <property type="match status" value="1"/>
</dbReference>
<dbReference type="PANTHER" id="PTHR30347:SF1">
    <property type="entry name" value="MECHANOSENSITIVE CHANNEL MSCK"/>
    <property type="match status" value="1"/>
</dbReference>
<keyword evidence="6 7" id="KW-0472">Membrane</keyword>
<proteinExistence type="inferred from homology"/>